<name>A0A4S4KIJ4_9APHY</name>
<keyword evidence="1" id="KW-0472">Membrane</keyword>
<feature type="transmembrane region" description="Helical" evidence="1">
    <location>
        <begin position="48"/>
        <end position="69"/>
    </location>
</feature>
<dbReference type="EMBL" id="SGPJ01000133">
    <property type="protein sequence ID" value="THG98145.1"/>
    <property type="molecule type" value="Genomic_DNA"/>
</dbReference>
<keyword evidence="3" id="KW-1185">Reference proteome</keyword>
<accession>A0A4S4KIJ4</accession>
<proteinExistence type="predicted"/>
<evidence type="ECO:0000313" key="3">
    <source>
        <dbReference type="Proteomes" id="UP000309038"/>
    </source>
</evidence>
<comment type="caution">
    <text evidence="2">The sequence shown here is derived from an EMBL/GenBank/DDBJ whole genome shotgun (WGS) entry which is preliminary data.</text>
</comment>
<keyword evidence="1" id="KW-0812">Transmembrane</keyword>
<protein>
    <submittedName>
        <fullName evidence="2">Uncharacterized protein</fullName>
    </submittedName>
</protein>
<keyword evidence="1" id="KW-1133">Transmembrane helix</keyword>
<dbReference type="Proteomes" id="UP000309038">
    <property type="component" value="Unassembled WGS sequence"/>
</dbReference>
<gene>
    <name evidence="2" type="ORF">EW026_g4004</name>
</gene>
<evidence type="ECO:0000313" key="2">
    <source>
        <dbReference type="EMBL" id="THG98145.1"/>
    </source>
</evidence>
<evidence type="ECO:0000256" key="1">
    <source>
        <dbReference type="SAM" id="Phobius"/>
    </source>
</evidence>
<sequence length="167" mass="18092">MEDDNLADIAMGDDRCYAALIIWKLCRVRSSVSRISSTPDKWGRVIRIILDSGLIYTLSVVIFFATSVAGSNAEYAVSDVIVQLIGITFNLIIVRVNTGDVLSPGMAYPLTVIPPDGGETPLRKANNGTKTAPTFAIDVEVEVNNFTDVARDSKDNSHWKSDVSGVV</sequence>
<dbReference type="AlphaFoldDB" id="A0A4S4KIJ4"/>
<feature type="transmembrane region" description="Helical" evidence="1">
    <location>
        <begin position="75"/>
        <end position="94"/>
    </location>
</feature>
<organism evidence="2 3">
    <name type="scientific">Hermanssonia centrifuga</name>
    <dbReference type="NCBI Taxonomy" id="98765"/>
    <lineage>
        <taxon>Eukaryota</taxon>
        <taxon>Fungi</taxon>
        <taxon>Dikarya</taxon>
        <taxon>Basidiomycota</taxon>
        <taxon>Agaricomycotina</taxon>
        <taxon>Agaricomycetes</taxon>
        <taxon>Polyporales</taxon>
        <taxon>Meruliaceae</taxon>
        <taxon>Hermanssonia</taxon>
    </lineage>
</organism>
<reference evidence="2 3" key="1">
    <citation type="submission" date="2019-02" db="EMBL/GenBank/DDBJ databases">
        <title>Genome sequencing of the rare red list fungi Phlebia centrifuga.</title>
        <authorList>
            <person name="Buettner E."/>
            <person name="Kellner H."/>
        </authorList>
    </citation>
    <scope>NUCLEOTIDE SEQUENCE [LARGE SCALE GENOMIC DNA]</scope>
    <source>
        <strain evidence="2 3">DSM 108282</strain>
    </source>
</reference>